<evidence type="ECO:0000313" key="2">
    <source>
        <dbReference type="Proteomes" id="UP001058974"/>
    </source>
</evidence>
<comment type="caution">
    <text evidence="1">The sequence shown here is derived from an EMBL/GenBank/DDBJ whole genome shotgun (WGS) entry which is preliminary data.</text>
</comment>
<gene>
    <name evidence="1" type="ORF">KIW84_071821</name>
</gene>
<proteinExistence type="predicted"/>
<name>A0A9D4VLQ5_PEA</name>
<sequence length="388" mass="44376">MATLECSSLEDCIGKEIGSEEDKVVVYRGKMHDGYFQKYLKDKGSSSDGLGVIDKATALRIFGDGEKSKEVVGPHKVNAYVKLQSDQVKASSDCFDFMVKTQKSCPLVGHRKMAKKEGVVQMFHLSDQQIRFRGQPRKQEVLGGNGFQGVEKSLGDHLFSRIRGCFTCYNRAGSSMSILDKFFLSENVIADWKIVGHYVDATFIDDLVLKREFATSEVWNQLILKDLLRQKLRASWLKEGNMNSSFFHRVMRARYRRNFISSVNSSDGMKEKVDEFKSEVRNFFKASFQEENMSRLVLSGVDMFCLSSEDNKYLEVAFSEEEVKVVVWICNDTKGPRYDSYSSSFMQNCWETIKRDMVRFVMDFYSKSTLSKATTVSIITLIPKINNL</sequence>
<dbReference type="Gramene" id="Psat07G0182100-T1">
    <property type="protein sequence ID" value="KAI5384970.1"/>
    <property type="gene ID" value="KIW84_071821"/>
</dbReference>
<organism evidence="1 2">
    <name type="scientific">Pisum sativum</name>
    <name type="common">Garden pea</name>
    <name type="synonym">Lathyrus oleraceus</name>
    <dbReference type="NCBI Taxonomy" id="3888"/>
    <lineage>
        <taxon>Eukaryota</taxon>
        <taxon>Viridiplantae</taxon>
        <taxon>Streptophyta</taxon>
        <taxon>Embryophyta</taxon>
        <taxon>Tracheophyta</taxon>
        <taxon>Spermatophyta</taxon>
        <taxon>Magnoliopsida</taxon>
        <taxon>eudicotyledons</taxon>
        <taxon>Gunneridae</taxon>
        <taxon>Pentapetalae</taxon>
        <taxon>rosids</taxon>
        <taxon>fabids</taxon>
        <taxon>Fabales</taxon>
        <taxon>Fabaceae</taxon>
        <taxon>Papilionoideae</taxon>
        <taxon>50 kb inversion clade</taxon>
        <taxon>NPAAA clade</taxon>
        <taxon>Hologalegina</taxon>
        <taxon>IRL clade</taxon>
        <taxon>Fabeae</taxon>
        <taxon>Lathyrus</taxon>
    </lineage>
</organism>
<protein>
    <submittedName>
        <fullName evidence="1">Uncharacterized protein</fullName>
    </submittedName>
</protein>
<dbReference type="EMBL" id="JAMSHJ010000007">
    <property type="protein sequence ID" value="KAI5384970.1"/>
    <property type="molecule type" value="Genomic_DNA"/>
</dbReference>
<dbReference type="AlphaFoldDB" id="A0A9D4VLQ5"/>
<accession>A0A9D4VLQ5</accession>
<keyword evidence="2" id="KW-1185">Reference proteome</keyword>
<dbReference type="Proteomes" id="UP001058974">
    <property type="component" value="Chromosome 7"/>
</dbReference>
<evidence type="ECO:0000313" key="1">
    <source>
        <dbReference type="EMBL" id="KAI5384970.1"/>
    </source>
</evidence>
<reference evidence="1 2" key="1">
    <citation type="journal article" date="2022" name="Nat. Genet.">
        <title>Improved pea reference genome and pan-genome highlight genomic features and evolutionary characteristics.</title>
        <authorList>
            <person name="Yang T."/>
            <person name="Liu R."/>
            <person name="Luo Y."/>
            <person name="Hu S."/>
            <person name="Wang D."/>
            <person name="Wang C."/>
            <person name="Pandey M.K."/>
            <person name="Ge S."/>
            <person name="Xu Q."/>
            <person name="Li N."/>
            <person name="Li G."/>
            <person name="Huang Y."/>
            <person name="Saxena R.K."/>
            <person name="Ji Y."/>
            <person name="Li M."/>
            <person name="Yan X."/>
            <person name="He Y."/>
            <person name="Liu Y."/>
            <person name="Wang X."/>
            <person name="Xiang C."/>
            <person name="Varshney R.K."/>
            <person name="Ding H."/>
            <person name="Gao S."/>
            <person name="Zong X."/>
        </authorList>
    </citation>
    <scope>NUCLEOTIDE SEQUENCE [LARGE SCALE GENOMIC DNA]</scope>
    <source>
        <strain evidence="1 2">cv. Zhongwan 6</strain>
    </source>
</reference>